<proteinExistence type="inferred from homology"/>
<dbReference type="GO" id="GO:0005886">
    <property type="term" value="C:plasma membrane"/>
    <property type="evidence" value="ECO:0007669"/>
    <property type="project" value="UniProtKB-SubCell"/>
</dbReference>
<dbReference type="PANTHER" id="PTHR10110">
    <property type="entry name" value="SODIUM/HYDROGEN EXCHANGER"/>
    <property type="match status" value="1"/>
</dbReference>
<feature type="domain" description="Cation/H+ exchanger transmembrane" evidence="15">
    <location>
        <begin position="2"/>
        <end position="457"/>
    </location>
</feature>
<dbReference type="InterPro" id="IPR018422">
    <property type="entry name" value="Cation/H_exchanger_CPA1"/>
</dbReference>
<dbReference type="Proteomes" id="UP000507470">
    <property type="component" value="Unassembled WGS sequence"/>
</dbReference>
<dbReference type="InterPro" id="IPR006153">
    <property type="entry name" value="Cation/H_exchanger_TM"/>
</dbReference>
<feature type="transmembrane region" description="Helical" evidence="14">
    <location>
        <begin position="111"/>
        <end position="128"/>
    </location>
</feature>
<dbReference type="GO" id="GO:0098719">
    <property type="term" value="P:sodium ion import across plasma membrane"/>
    <property type="evidence" value="ECO:0007669"/>
    <property type="project" value="TreeGrafter"/>
</dbReference>
<dbReference type="Gene3D" id="6.10.140.1330">
    <property type="match status" value="1"/>
</dbReference>
<evidence type="ECO:0000256" key="4">
    <source>
        <dbReference type="ARBA" id="ARBA00022448"/>
    </source>
</evidence>
<dbReference type="InterPro" id="IPR002090">
    <property type="entry name" value="NHE-6/7/9"/>
</dbReference>
<feature type="transmembrane region" description="Helical" evidence="14">
    <location>
        <begin position="140"/>
        <end position="159"/>
    </location>
</feature>
<evidence type="ECO:0000256" key="8">
    <source>
        <dbReference type="ARBA" id="ARBA00022989"/>
    </source>
</evidence>
<keyword evidence="12 13" id="KW-0739">Sodium transport</keyword>
<keyword evidence="13" id="KW-0050">Antiport</keyword>
<dbReference type="AlphaFoldDB" id="A0A6J8ANA3"/>
<evidence type="ECO:0000313" key="16">
    <source>
        <dbReference type="EMBL" id="CAC5370571.1"/>
    </source>
</evidence>
<dbReference type="GO" id="GO:0015386">
    <property type="term" value="F:potassium:proton antiporter activity"/>
    <property type="evidence" value="ECO:0007669"/>
    <property type="project" value="TreeGrafter"/>
</dbReference>
<evidence type="ECO:0000256" key="2">
    <source>
        <dbReference type="ARBA" id="ARBA00004651"/>
    </source>
</evidence>
<feature type="transmembrane region" description="Helical" evidence="14">
    <location>
        <begin position="179"/>
        <end position="197"/>
    </location>
</feature>
<feature type="transmembrane region" description="Helical" evidence="14">
    <location>
        <begin position="431"/>
        <end position="451"/>
    </location>
</feature>
<dbReference type="InterPro" id="IPR004709">
    <property type="entry name" value="NaH_exchanger"/>
</dbReference>
<feature type="transmembrane region" description="Helical" evidence="14">
    <location>
        <begin position="303"/>
        <end position="321"/>
    </location>
</feature>
<name>A0A6J8ANA3_MYTCO</name>
<evidence type="ECO:0000256" key="10">
    <source>
        <dbReference type="ARBA" id="ARBA00023065"/>
    </source>
</evidence>
<evidence type="ECO:0000256" key="11">
    <source>
        <dbReference type="ARBA" id="ARBA00023136"/>
    </source>
</evidence>
<dbReference type="PRINTS" id="PR01088">
    <property type="entry name" value="NAHEXCHNGR6"/>
</dbReference>
<keyword evidence="17" id="KW-1185">Reference proteome</keyword>
<dbReference type="EMBL" id="CACVKT020001721">
    <property type="protein sequence ID" value="CAC5370571.1"/>
    <property type="molecule type" value="Genomic_DNA"/>
</dbReference>
<comment type="subcellular location">
    <subcellularLocation>
        <location evidence="2">Cell membrane</location>
        <topology evidence="2">Multi-pass membrane protein</topology>
    </subcellularLocation>
    <subcellularLocation>
        <location evidence="1">Recycling endosome membrane</location>
        <topology evidence="1">Multi-pass membrane protein</topology>
    </subcellularLocation>
</comment>
<evidence type="ECO:0000256" key="5">
    <source>
        <dbReference type="ARBA" id="ARBA00022475"/>
    </source>
</evidence>
<evidence type="ECO:0000256" key="14">
    <source>
        <dbReference type="SAM" id="Phobius"/>
    </source>
</evidence>
<evidence type="ECO:0000256" key="1">
    <source>
        <dbReference type="ARBA" id="ARBA00004195"/>
    </source>
</evidence>
<evidence type="ECO:0000256" key="13">
    <source>
        <dbReference type="RuleBase" id="RU003722"/>
    </source>
</evidence>
<accession>A0A6J8ANA3</accession>
<feature type="transmembrane region" description="Helical" evidence="14">
    <location>
        <begin position="21"/>
        <end position="39"/>
    </location>
</feature>
<feature type="transmembrane region" description="Helical" evidence="14">
    <location>
        <begin position="368"/>
        <end position="390"/>
    </location>
</feature>
<dbReference type="OrthoDB" id="196264at2759"/>
<evidence type="ECO:0000313" key="17">
    <source>
        <dbReference type="Proteomes" id="UP000507470"/>
    </source>
</evidence>
<keyword evidence="8 14" id="KW-1133">Transmembrane helix</keyword>
<evidence type="ECO:0000256" key="7">
    <source>
        <dbReference type="ARBA" id="ARBA00022753"/>
    </source>
</evidence>
<evidence type="ECO:0000256" key="9">
    <source>
        <dbReference type="ARBA" id="ARBA00023053"/>
    </source>
</evidence>
<keyword evidence="5" id="KW-1003">Cell membrane</keyword>
<evidence type="ECO:0000259" key="15">
    <source>
        <dbReference type="Pfam" id="PF00999"/>
    </source>
</evidence>
<dbReference type="GO" id="GO:0015385">
    <property type="term" value="F:sodium:proton antiporter activity"/>
    <property type="evidence" value="ECO:0007669"/>
    <property type="project" value="InterPro"/>
</dbReference>
<feature type="transmembrane region" description="Helical" evidence="14">
    <location>
        <begin position="342"/>
        <end position="362"/>
    </location>
</feature>
<evidence type="ECO:0000256" key="12">
    <source>
        <dbReference type="ARBA" id="ARBA00023201"/>
    </source>
</evidence>
<keyword evidence="10 13" id="KW-0406">Ion transport</keyword>
<evidence type="ECO:0000256" key="3">
    <source>
        <dbReference type="ARBA" id="ARBA00007367"/>
    </source>
</evidence>
<dbReference type="NCBIfam" id="TIGR00840">
    <property type="entry name" value="b_cpa1"/>
    <property type="match status" value="1"/>
</dbReference>
<dbReference type="PRINTS" id="PR01084">
    <property type="entry name" value="NAHEXCHNGR"/>
</dbReference>
<keyword evidence="6 13" id="KW-0812">Transmembrane</keyword>
<dbReference type="PANTHER" id="PTHR10110:SF187">
    <property type="entry name" value="SODIUM_HYDROGEN EXCHANGER"/>
    <property type="match status" value="1"/>
</dbReference>
<comment type="similarity">
    <text evidence="3 13">Belongs to the monovalent cation:proton antiporter 1 (CPA1) transporter (TC 2.A.36) family.</text>
</comment>
<reference evidence="16 17" key="1">
    <citation type="submission" date="2020-06" db="EMBL/GenBank/DDBJ databases">
        <authorList>
            <person name="Li R."/>
            <person name="Bekaert M."/>
        </authorList>
    </citation>
    <scope>NUCLEOTIDE SEQUENCE [LARGE SCALE GENOMIC DNA]</scope>
    <source>
        <strain evidence="17">wild</strain>
    </source>
</reference>
<keyword evidence="7" id="KW-0967">Endosome</keyword>
<feature type="transmembrane region" description="Helical" evidence="14">
    <location>
        <begin position="244"/>
        <end position="273"/>
    </location>
</feature>
<dbReference type="Pfam" id="PF00999">
    <property type="entry name" value="Na_H_Exchanger"/>
    <property type="match status" value="1"/>
</dbReference>
<keyword evidence="11 14" id="KW-0472">Membrane</keyword>
<gene>
    <name evidence="16" type="ORF">MCOR_9368</name>
</gene>
<organism evidence="16 17">
    <name type="scientific">Mytilus coruscus</name>
    <name type="common">Sea mussel</name>
    <dbReference type="NCBI Taxonomy" id="42192"/>
    <lineage>
        <taxon>Eukaryota</taxon>
        <taxon>Metazoa</taxon>
        <taxon>Spiralia</taxon>
        <taxon>Lophotrochozoa</taxon>
        <taxon>Mollusca</taxon>
        <taxon>Bivalvia</taxon>
        <taxon>Autobranchia</taxon>
        <taxon>Pteriomorphia</taxon>
        <taxon>Mytilida</taxon>
        <taxon>Mytiloidea</taxon>
        <taxon>Mytilidae</taxon>
        <taxon>Mytilinae</taxon>
        <taxon>Mytilus</taxon>
    </lineage>
</organism>
<dbReference type="GO" id="GO:0055038">
    <property type="term" value="C:recycling endosome membrane"/>
    <property type="evidence" value="ECO:0007669"/>
    <property type="project" value="UniProtKB-SubCell"/>
</dbReference>
<keyword evidence="9" id="KW-0915">Sodium</keyword>
<protein>
    <recommendedName>
        <fullName evidence="13">Sodium/hydrogen exchanger</fullName>
    </recommendedName>
</protein>
<keyword evidence="4 13" id="KW-0813">Transport</keyword>
<evidence type="ECO:0000256" key="6">
    <source>
        <dbReference type="ARBA" id="ARBA00022692"/>
    </source>
</evidence>
<dbReference type="GO" id="GO:0051453">
    <property type="term" value="P:regulation of intracellular pH"/>
    <property type="evidence" value="ECO:0007669"/>
    <property type="project" value="TreeGrafter"/>
</dbReference>
<sequence length="699" mass="78749">MLTILTIWLFKHKRLRFLHESGLSLIYGMIVGAVIKYTASNKCDSSPYVKLNGTAYYTAPNPPAAVYLKLPQSFNSSRLQEVKYDLWGEVSEDTIHCTGSLVRAVTFDPEFFFNVLLPFIIFEAGYSMKRKHFFKNLGAIMAYAFIGTTISCVVVGGIMYGLTRLMKDIVKEFTLNDCFWFGAIISATDPVTILSIFSDLKADVDLFAFIFGESVLNDAVAIVLSSSVDSYRLKSNQEGFNADAFFLSIGNFAKIFLGAFGIGSALGCVNALISFIRDHPLLETALLFLMSYMSFQACEAAELTGIVGILFCGITQAHYTYNNLSEESKHRTKQLFELMNFLAENFVFLYIGVSIFTFQYQYWHAGFIFASVFSIIVARFCNIYPLSLLLNIGRKNKIKTSFMHMMMFSGLRGAIAYALSIRNTATTAKKLMVSSTMFIVLITVILCGGLTTPMLQWLQIRVGVDEDVEMKNIKESREGSGRGATYQSMENHNENNASPKFGNHQTNCLFLDFCYIEAAFGILQQVDIRARFQSLDLCYISFGILQQADIRARFQSLDLCYIPFGSLQLADRARFQSLDLCYIQPAFGILQQADIRARFQSLDLCFVQPAFDSLQQADIRARFQSVDLCYIPFGILQQADIRARFQSLDLCYIPFGSLQLADIRARFQSLDLCYIQPAFGILQQADIRARFQSLETACF</sequence>